<name>A0A3B0TEW3_9ZZZZ</name>
<dbReference type="EMBL" id="UOEL01000033">
    <property type="protein sequence ID" value="VAW10699.1"/>
    <property type="molecule type" value="Genomic_DNA"/>
</dbReference>
<dbReference type="InterPro" id="IPR035901">
    <property type="entry name" value="GIY-YIG_endonuc_sf"/>
</dbReference>
<dbReference type="SMART" id="SM00465">
    <property type="entry name" value="GIYc"/>
    <property type="match status" value="1"/>
</dbReference>
<evidence type="ECO:0000259" key="1">
    <source>
        <dbReference type="PROSITE" id="PS50164"/>
    </source>
</evidence>
<gene>
    <name evidence="2" type="ORF">MNBD_BACTEROID03-1376</name>
</gene>
<dbReference type="InterPro" id="IPR000305">
    <property type="entry name" value="GIY-YIG_endonuc"/>
</dbReference>
<dbReference type="InterPro" id="IPR050190">
    <property type="entry name" value="UPF0213_domain"/>
</dbReference>
<dbReference type="PROSITE" id="PS50164">
    <property type="entry name" value="GIY_YIG"/>
    <property type="match status" value="1"/>
</dbReference>
<organism evidence="2">
    <name type="scientific">hydrothermal vent metagenome</name>
    <dbReference type="NCBI Taxonomy" id="652676"/>
    <lineage>
        <taxon>unclassified sequences</taxon>
        <taxon>metagenomes</taxon>
        <taxon>ecological metagenomes</taxon>
    </lineage>
</organism>
<dbReference type="Pfam" id="PF01541">
    <property type="entry name" value="GIY-YIG"/>
    <property type="match status" value="1"/>
</dbReference>
<dbReference type="CDD" id="cd10456">
    <property type="entry name" value="GIY-YIG_UPF0213"/>
    <property type="match status" value="1"/>
</dbReference>
<dbReference type="AlphaFoldDB" id="A0A3B0TEW3"/>
<feature type="domain" description="GIY-YIG" evidence="1">
    <location>
        <begin position="2"/>
        <end position="78"/>
    </location>
</feature>
<dbReference type="PANTHER" id="PTHR34477:SF1">
    <property type="entry name" value="UPF0213 PROTEIN YHBQ"/>
    <property type="match status" value="1"/>
</dbReference>
<dbReference type="SUPFAM" id="SSF82771">
    <property type="entry name" value="GIY-YIG endonuclease"/>
    <property type="match status" value="1"/>
</dbReference>
<reference evidence="2" key="1">
    <citation type="submission" date="2018-06" db="EMBL/GenBank/DDBJ databases">
        <authorList>
            <person name="Zhirakovskaya E."/>
        </authorList>
    </citation>
    <scope>NUCLEOTIDE SEQUENCE</scope>
</reference>
<dbReference type="Gene3D" id="3.40.1440.10">
    <property type="entry name" value="GIY-YIG endonuclease"/>
    <property type="match status" value="1"/>
</dbReference>
<dbReference type="PANTHER" id="PTHR34477">
    <property type="entry name" value="UPF0213 PROTEIN YHBQ"/>
    <property type="match status" value="1"/>
</dbReference>
<sequence>MKSYHVYILACSDGSFYTGITSNLNQRIRQHRQGYFKGSYTSKRRPVKLKYSLEFNNVIQAILFEKQVKGWTRAKKIALINEDFNTIQLLAECRNFTHSKFKPIY</sequence>
<protein>
    <recommendedName>
        <fullName evidence="1">GIY-YIG domain-containing protein</fullName>
    </recommendedName>
</protein>
<proteinExistence type="predicted"/>
<evidence type="ECO:0000313" key="2">
    <source>
        <dbReference type="EMBL" id="VAW10699.1"/>
    </source>
</evidence>
<accession>A0A3B0TEW3</accession>